<evidence type="ECO:0000256" key="1">
    <source>
        <dbReference type="ARBA" id="ARBA00000971"/>
    </source>
</evidence>
<evidence type="ECO:0000313" key="10">
    <source>
        <dbReference type="Proteomes" id="UP000245942"/>
    </source>
</evidence>
<evidence type="ECO:0000256" key="3">
    <source>
        <dbReference type="ARBA" id="ARBA00023110"/>
    </source>
</evidence>
<dbReference type="GO" id="GO:0005730">
    <property type="term" value="C:nucleolus"/>
    <property type="evidence" value="ECO:0007669"/>
    <property type="project" value="TreeGrafter"/>
</dbReference>
<dbReference type="PROSITE" id="PS50059">
    <property type="entry name" value="FKBP_PPIASE"/>
    <property type="match status" value="1"/>
</dbReference>
<sequence length="450" mass="47960">MSEPIALFGLTVKPGDVHRMDVLRDFRITNVSLGEHVKGNARVVVKVHLIPQSGHPITEEEELLEGLMDEDDDDEDDEEEDEEKEAARAMKQYPERTFVLCTLTPGKIEQVSVNIGFSEAEEIGFSVTGDNEVDLLGNYLAPAGDFDQEPYDSDDDSEIDSDEAGSFDSDDEDDDEYDSEDMAADGLDGILAEGDSEDEDDEDDSDRFENLGDVPSVAAAEKAAAAVPSKKRKALAEPAEADVSMASSVGAVSDAELAKAAAAEGLDVSKLSKAQRKRLNKKLKLASGDADVSVASTSSKPEAASTVKAETVKAAVAQNGKAAKTAEKQTVTKDGQQTSKTKTASGLLIEVKKQGDGPVAKKGQKAGMRYIGKLTNGKVFDSNTKGKPFAFKLGKGEVIKAWDEGVVGMKVGEERRLTCPPNLAYGASGAPPDIPRNATLVFDIKLVDLK</sequence>
<evidence type="ECO:0000256" key="6">
    <source>
        <dbReference type="PROSITE-ProRule" id="PRU00277"/>
    </source>
</evidence>
<keyword evidence="4 5" id="KW-0413">Isomerase</keyword>
<dbReference type="EMBL" id="KZ819323">
    <property type="protein sequence ID" value="PWN22452.1"/>
    <property type="molecule type" value="Genomic_DNA"/>
</dbReference>
<organism evidence="9 10">
    <name type="scientific">Pseudomicrostroma glucosiphilum</name>
    <dbReference type="NCBI Taxonomy" id="1684307"/>
    <lineage>
        <taxon>Eukaryota</taxon>
        <taxon>Fungi</taxon>
        <taxon>Dikarya</taxon>
        <taxon>Basidiomycota</taxon>
        <taxon>Ustilaginomycotina</taxon>
        <taxon>Exobasidiomycetes</taxon>
        <taxon>Microstromatales</taxon>
        <taxon>Microstromatales incertae sedis</taxon>
        <taxon>Pseudomicrostroma</taxon>
    </lineage>
</organism>
<feature type="compositionally biased region" description="Acidic residues" evidence="7">
    <location>
        <begin position="194"/>
        <end position="206"/>
    </location>
</feature>
<evidence type="ECO:0000256" key="7">
    <source>
        <dbReference type="SAM" id="MobiDB-lite"/>
    </source>
</evidence>
<keyword evidence="3 5" id="KW-0697">Rotamase</keyword>
<dbReference type="Gene3D" id="3.10.50.40">
    <property type="match status" value="1"/>
</dbReference>
<evidence type="ECO:0000313" key="9">
    <source>
        <dbReference type="EMBL" id="PWN22452.1"/>
    </source>
</evidence>
<dbReference type="InterPro" id="IPR023566">
    <property type="entry name" value="PPIase_Fpr3/Fpr4-like"/>
</dbReference>
<reference evidence="9 10" key="1">
    <citation type="journal article" date="2018" name="Mol. Biol. Evol.">
        <title>Broad Genomic Sampling Reveals a Smut Pathogenic Ancestry of the Fungal Clade Ustilaginomycotina.</title>
        <authorList>
            <person name="Kijpornyongpan T."/>
            <person name="Mondo S.J."/>
            <person name="Barry K."/>
            <person name="Sandor L."/>
            <person name="Lee J."/>
            <person name="Lipzen A."/>
            <person name="Pangilinan J."/>
            <person name="LaButti K."/>
            <person name="Hainaut M."/>
            <person name="Henrissat B."/>
            <person name="Grigoriev I.V."/>
            <person name="Spatafora J.W."/>
            <person name="Aime M.C."/>
        </authorList>
    </citation>
    <scope>NUCLEOTIDE SEQUENCE [LARGE SCALE GENOMIC DNA]</scope>
    <source>
        <strain evidence="9 10">MCA 4718</strain>
    </source>
</reference>
<evidence type="ECO:0000259" key="8">
    <source>
        <dbReference type="PROSITE" id="PS50059"/>
    </source>
</evidence>
<dbReference type="PIRSF" id="PIRSF001473">
    <property type="entry name" value="FK506-bp_FPR3"/>
    <property type="match status" value="1"/>
</dbReference>
<feature type="region of interest" description="Disordered" evidence="7">
    <location>
        <begin position="141"/>
        <end position="246"/>
    </location>
</feature>
<feature type="region of interest" description="Disordered" evidence="7">
    <location>
        <begin position="290"/>
        <end position="309"/>
    </location>
</feature>
<dbReference type="GeneID" id="37013724"/>
<dbReference type="EC" id="5.2.1.8" evidence="5"/>
<feature type="region of interest" description="Disordered" evidence="7">
    <location>
        <begin position="69"/>
        <end position="91"/>
    </location>
</feature>
<keyword evidence="10" id="KW-1185">Reference proteome</keyword>
<dbReference type="SUPFAM" id="SSF54534">
    <property type="entry name" value="FKBP-like"/>
    <property type="match status" value="1"/>
</dbReference>
<evidence type="ECO:0000256" key="5">
    <source>
        <dbReference type="PIRNR" id="PIRNR001473"/>
    </source>
</evidence>
<dbReference type="InterPro" id="IPR001179">
    <property type="entry name" value="PPIase_FKBP_dom"/>
</dbReference>
<dbReference type="PANTHER" id="PTHR43811:SF19">
    <property type="entry name" value="39 KDA FK506-BINDING NUCLEAR PROTEIN"/>
    <property type="match status" value="1"/>
</dbReference>
<feature type="compositionally biased region" description="Acidic residues" evidence="7">
    <location>
        <begin position="69"/>
        <end position="84"/>
    </location>
</feature>
<dbReference type="RefSeq" id="XP_025349612.1">
    <property type="nucleotide sequence ID" value="XM_025491990.1"/>
</dbReference>
<proteinExistence type="inferred from homology"/>
<evidence type="ECO:0000256" key="2">
    <source>
        <dbReference type="ARBA" id="ARBA00007838"/>
    </source>
</evidence>
<dbReference type="Pfam" id="PF00254">
    <property type="entry name" value="FKBP_C"/>
    <property type="match status" value="1"/>
</dbReference>
<dbReference type="PANTHER" id="PTHR43811">
    <property type="entry name" value="FKBP-TYPE PEPTIDYL-PROLYL CIS-TRANS ISOMERASE FKPA"/>
    <property type="match status" value="1"/>
</dbReference>
<gene>
    <name evidence="9" type="ORF">BCV69DRAFT_281445</name>
</gene>
<feature type="compositionally biased region" description="Acidic residues" evidence="7">
    <location>
        <begin position="146"/>
        <end position="183"/>
    </location>
</feature>
<comment type="catalytic activity">
    <reaction evidence="1 5 6">
        <text>[protein]-peptidylproline (omega=180) = [protein]-peptidylproline (omega=0)</text>
        <dbReference type="Rhea" id="RHEA:16237"/>
        <dbReference type="Rhea" id="RHEA-COMP:10747"/>
        <dbReference type="Rhea" id="RHEA-COMP:10748"/>
        <dbReference type="ChEBI" id="CHEBI:83833"/>
        <dbReference type="ChEBI" id="CHEBI:83834"/>
        <dbReference type="EC" id="5.2.1.8"/>
    </reaction>
</comment>
<protein>
    <recommendedName>
        <fullName evidence="5">FK506-binding protein</fullName>
        <ecNumber evidence="5">5.2.1.8</ecNumber>
    </recommendedName>
</protein>
<dbReference type="GO" id="GO:0003755">
    <property type="term" value="F:peptidyl-prolyl cis-trans isomerase activity"/>
    <property type="evidence" value="ECO:0007669"/>
    <property type="project" value="UniProtKB-KW"/>
</dbReference>
<evidence type="ECO:0000256" key="4">
    <source>
        <dbReference type="ARBA" id="ARBA00023235"/>
    </source>
</evidence>
<feature type="compositionally biased region" description="Low complexity" evidence="7">
    <location>
        <begin position="214"/>
        <end position="228"/>
    </location>
</feature>
<accession>A0A316UBB5</accession>
<dbReference type="Proteomes" id="UP000245942">
    <property type="component" value="Unassembled WGS sequence"/>
</dbReference>
<dbReference type="FunFam" id="3.10.50.40:FF:000006">
    <property type="entry name" value="Peptidyl-prolyl cis-trans isomerase"/>
    <property type="match status" value="1"/>
</dbReference>
<dbReference type="GO" id="GO:0000785">
    <property type="term" value="C:chromatin"/>
    <property type="evidence" value="ECO:0007669"/>
    <property type="project" value="TreeGrafter"/>
</dbReference>
<name>A0A316UBB5_9BASI</name>
<dbReference type="Pfam" id="PF17800">
    <property type="entry name" value="NPL"/>
    <property type="match status" value="1"/>
</dbReference>
<dbReference type="STRING" id="1684307.A0A316UBB5"/>
<dbReference type="Gene3D" id="2.60.120.340">
    <property type="entry name" value="Nucleoplasmin core domain"/>
    <property type="match status" value="1"/>
</dbReference>
<comment type="similarity">
    <text evidence="2">Belongs to the FKBP-type PPIase family. FKBP3/4 subfamily.</text>
</comment>
<dbReference type="InterPro" id="IPR041232">
    <property type="entry name" value="NPL"/>
</dbReference>
<dbReference type="OrthoDB" id="1902587at2759"/>
<dbReference type="AlphaFoldDB" id="A0A316UBB5"/>
<dbReference type="InterPro" id="IPR046357">
    <property type="entry name" value="PPIase_dom_sf"/>
</dbReference>
<feature type="domain" description="PPIase FKBP-type" evidence="8">
    <location>
        <begin position="363"/>
        <end position="450"/>
    </location>
</feature>